<evidence type="ECO:0000256" key="2">
    <source>
        <dbReference type="SAM" id="Phobius"/>
    </source>
</evidence>
<proteinExistence type="predicted"/>
<dbReference type="AlphaFoldDB" id="A0A0M2SX41"/>
<organism evidence="4 5">
    <name type="scientific">Mesobacillus campisalis</name>
    <dbReference type="NCBI Taxonomy" id="1408103"/>
    <lineage>
        <taxon>Bacteria</taxon>
        <taxon>Bacillati</taxon>
        <taxon>Bacillota</taxon>
        <taxon>Bacilli</taxon>
        <taxon>Bacillales</taxon>
        <taxon>Bacillaceae</taxon>
        <taxon>Mesobacillus</taxon>
    </lineage>
</organism>
<dbReference type="EMBL" id="LAYY01000006">
    <property type="protein sequence ID" value="KKK38733.1"/>
    <property type="molecule type" value="Genomic_DNA"/>
</dbReference>
<protein>
    <recommendedName>
        <fullName evidence="3">SGNH hydrolase-type esterase domain-containing protein</fullName>
    </recommendedName>
</protein>
<dbReference type="InterPro" id="IPR036514">
    <property type="entry name" value="SGNH_hydro_sf"/>
</dbReference>
<evidence type="ECO:0000259" key="3">
    <source>
        <dbReference type="Pfam" id="PF13472"/>
    </source>
</evidence>
<sequence length="238" mass="26977">MSSQKKWKISLFLNIVLAGALLYTFYHYNTFSKLENKIGEEEVTVSSPYYAARNDVFSTTTGPAGGTILIGDSLTDMNEWEEAFPGKNIKNRGIYGDTTKGVLNRLEPVISQKPEKIFIMVGINDLEEGVKKDSLLKNYQSILSTLKNGLPDTEIYIQSLLPTHEELNAKSAIKNEEITEINEELKQLAQNQDAFYIDLYPKFESEDGQLAKKYTVDGVHLNGEGYKVWEETIRKYVE</sequence>
<dbReference type="RefSeq" id="WP_046523036.1">
    <property type="nucleotide sequence ID" value="NZ_LAYY01000006.1"/>
</dbReference>
<evidence type="ECO:0000313" key="5">
    <source>
        <dbReference type="Proteomes" id="UP000034166"/>
    </source>
</evidence>
<keyword evidence="1" id="KW-0175">Coiled coil</keyword>
<feature type="transmembrane region" description="Helical" evidence="2">
    <location>
        <begin position="7"/>
        <end position="26"/>
    </location>
</feature>
<dbReference type="InterPro" id="IPR013830">
    <property type="entry name" value="SGNH_hydro"/>
</dbReference>
<dbReference type="Proteomes" id="UP000034166">
    <property type="component" value="Unassembled WGS sequence"/>
</dbReference>
<evidence type="ECO:0000256" key="1">
    <source>
        <dbReference type="SAM" id="Coils"/>
    </source>
</evidence>
<feature type="domain" description="SGNH hydrolase-type esterase" evidence="3">
    <location>
        <begin position="70"/>
        <end position="228"/>
    </location>
</feature>
<keyword evidence="2" id="KW-1133">Transmembrane helix</keyword>
<dbReference type="Pfam" id="PF13472">
    <property type="entry name" value="Lipase_GDSL_2"/>
    <property type="match status" value="1"/>
</dbReference>
<dbReference type="InterPro" id="IPR051532">
    <property type="entry name" value="Ester_Hydrolysis_Enzymes"/>
</dbReference>
<dbReference type="GO" id="GO:0004622">
    <property type="term" value="F:phosphatidylcholine lysophospholipase activity"/>
    <property type="evidence" value="ECO:0007669"/>
    <property type="project" value="TreeGrafter"/>
</dbReference>
<keyword evidence="2" id="KW-0472">Membrane</keyword>
<reference evidence="4 5" key="1">
    <citation type="submission" date="2015-04" db="EMBL/GenBank/DDBJ databases">
        <title>Taxonomic description and genome sequence of Bacillus campisalis sp. nov., a novel member of the genus Bacillus isolated from solar saltern.</title>
        <authorList>
            <person name="Mathan Kumar R."/>
            <person name="Kaur G."/>
            <person name="Kumar A."/>
            <person name="Singh N.K."/>
            <person name="Kaur N."/>
            <person name="Kumar N."/>
            <person name="Mayilraj S."/>
        </authorList>
    </citation>
    <scope>NUCLEOTIDE SEQUENCE [LARGE SCALE GENOMIC DNA]</scope>
    <source>
        <strain evidence="4 5">SA2-6</strain>
    </source>
</reference>
<keyword evidence="2" id="KW-0812">Transmembrane</keyword>
<dbReference type="PANTHER" id="PTHR30383:SF5">
    <property type="entry name" value="SGNH HYDROLASE-TYPE ESTERASE DOMAIN-CONTAINING PROTEIN"/>
    <property type="match status" value="1"/>
</dbReference>
<dbReference type="OrthoDB" id="2513075at2"/>
<name>A0A0M2SX41_9BACI</name>
<dbReference type="PATRIC" id="fig|1408103.3.peg.1580"/>
<comment type="caution">
    <text evidence="4">The sequence shown here is derived from an EMBL/GenBank/DDBJ whole genome shotgun (WGS) entry which is preliminary data.</text>
</comment>
<accession>A0A0M2SX41</accession>
<dbReference type="SUPFAM" id="SSF52266">
    <property type="entry name" value="SGNH hydrolase"/>
    <property type="match status" value="1"/>
</dbReference>
<gene>
    <name evidence="4" type="ORF">WQ57_07025</name>
</gene>
<evidence type="ECO:0000313" key="4">
    <source>
        <dbReference type="EMBL" id="KKK38733.1"/>
    </source>
</evidence>
<keyword evidence="5" id="KW-1185">Reference proteome</keyword>
<dbReference type="PANTHER" id="PTHR30383">
    <property type="entry name" value="THIOESTERASE 1/PROTEASE 1/LYSOPHOSPHOLIPASE L1"/>
    <property type="match status" value="1"/>
</dbReference>
<dbReference type="Gene3D" id="3.40.50.1110">
    <property type="entry name" value="SGNH hydrolase"/>
    <property type="match status" value="1"/>
</dbReference>
<feature type="coiled-coil region" evidence="1">
    <location>
        <begin position="164"/>
        <end position="191"/>
    </location>
</feature>